<reference evidence="4" key="1">
    <citation type="submission" date="2025-08" db="UniProtKB">
        <authorList>
            <consortium name="Ensembl"/>
        </authorList>
    </citation>
    <scope>IDENTIFICATION</scope>
</reference>
<keyword evidence="5" id="KW-1185">Reference proteome</keyword>
<dbReference type="GO" id="GO:0046933">
    <property type="term" value="F:proton-transporting ATP synthase activity, rotational mechanism"/>
    <property type="evidence" value="ECO:0007669"/>
    <property type="project" value="InterPro"/>
</dbReference>
<dbReference type="Proteomes" id="UP000694425">
    <property type="component" value="Unplaced"/>
</dbReference>
<proteinExistence type="inferred from homology"/>
<organism evidence="4 5">
    <name type="scientific">Neovison vison</name>
    <name type="common">American mink</name>
    <name type="synonym">Mustela vison</name>
    <dbReference type="NCBI Taxonomy" id="452646"/>
    <lineage>
        <taxon>Eukaryota</taxon>
        <taxon>Metazoa</taxon>
        <taxon>Chordata</taxon>
        <taxon>Craniata</taxon>
        <taxon>Vertebrata</taxon>
        <taxon>Euteleostomi</taxon>
        <taxon>Mammalia</taxon>
        <taxon>Eutheria</taxon>
        <taxon>Laurasiatheria</taxon>
        <taxon>Carnivora</taxon>
        <taxon>Caniformia</taxon>
        <taxon>Musteloidea</taxon>
        <taxon>Mustelidae</taxon>
        <taxon>Mustelinae</taxon>
        <taxon>Neogale</taxon>
    </lineage>
</organism>
<name>A0A8C7AD64_NEOVI</name>
<dbReference type="GeneTree" id="ENSGT00960000187407"/>
<comment type="similarity">
    <text evidence="1">Belongs to the eukaryotic ATPase epsilon family.</text>
</comment>
<accession>A0A8C7AD64</accession>
<reference evidence="4" key="2">
    <citation type="submission" date="2025-09" db="UniProtKB">
        <authorList>
            <consortium name="Ensembl"/>
        </authorList>
    </citation>
    <scope>IDENTIFICATION</scope>
</reference>
<keyword evidence="2" id="KW-0139">CF(1)</keyword>
<dbReference type="Pfam" id="PF04627">
    <property type="entry name" value="ATP-synt_Eps"/>
    <property type="match status" value="1"/>
</dbReference>
<dbReference type="SUPFAM" id="SSF48690">
    <property type="entry name" value="Epsilon subunit of mitochondrial F1F0-ATP synthase"/>
    <property type="match status" value="1"/>
</dbReference>
<dbReference type="InterPro" id="IPR006721">
    <property type="entry name" value="ATP_synth_F1_esu_mt"/>
</dbReference>
<dbReference type="GO" id="GO:0045259">
    <property type="term" value="C:proton-transporting ATP synthase complex"/>
    <property type="evidence" value="ECO:0007669"/>
    <property type="project" value="UniProtKB-KW"/>
</dbReference>
<protein>
    <recommendedName>
        <fullName evidence="6">ATP synthase subunit epsilon, mitochondrial</fullName>
    </recommendedName>
</protein>
<keyword evidence="3" id="KW-0066">ATP synthesis</keyword>
<dbReference type="GO" id="GO:0005743">
    <property type="term" value="C:mitochondrial inner membrane"/>
    <property type="evidence" value="ECO:0007669"/>
    <property type="project" value="InterPro"/>
</dbReference>
<dbReference type="Ensembl" id="ENSNVIT00000005502.1">
    <property type="protein sequence ID" value="ENSNVIP00000004660.1"/>
    <property type="gene ID" value="ENSNVIG00000003743.1"/>
</dbReference>
<evidence type="ECO:0000313" key="4">
    <source>
        <dbReference type="Ensembl" id="ENSNVIP00000004660.1"/>
    </source>
</evidence>
<dbReference type="InterPro" id="IPR036742">
    <property type="entry name" value="ATP_synth_F1_esu_sf_mt"/>
</dbReference>
<evidence type="ECO:0000256" key="2">
    <source>
        <dbReference type="ARBA" id="ARBA00023196"/>
    </source>
</evidence>
<dbReference type="AlphaFoldDB" id="A0A8C7AD64"/>
<evidence type="ECO:0000256" key="3">
    <source>
        <dbReference type="ARBA" id="ARBA00023310"/>
    </source>
</evidence>
<evidence type="ECO:0008006" key="6">
    <source>
        <dbReference type="Google" id="ProtNLM"/>
    </source>
</evidence>
<dbReference type="Gene3D" id="1.10.1620.20">
    <property type="entry name" value="ATP synthase, F1 complex, epsilon subunit superfamily, mitochondrial"/>
    <property type="match status" value="1"/>
</dbReference>
<evidence type="ECO:0000313" key="5">
    <source>
        <dbReference type="Proteomes" id="UP000694425"/>
    </source>
</evidence>
<sequence length="47" mass="5366">RLAHWRGHYIQYSQIHAKAVRDALKAEFKANAKTSGSSTKIVKLKKE</sequence>
<evidence type="ECO:0000256" key="1">
    <source>
        <dbReference type="ARBA" id="ARBA00009502"/>
    </source>
</evidence>